<reference evidence="3" key="1">
    <citation type="submission" date="2021-06" db="EMBL/GenBank/DDBJ databases">
        <authorList>
            <person name="Hodson N. C."/>
            <person name="Mongue J. A."/>
            <person name="Jaron S. K."/>
        </authorList>
    </citation>
    <scope>NUCLEOTIDE SEQUENCE</scope>
</reference>
<dbReference type="InterPro" id="IPR019844">
    <property type="entry name" value="CSD_CS"/>
</dbReference>
<organism evidence="3 4">
    <name type="scientific">Allacma fusca</name>
    <dbReference type="NCBI Taxonomy" id="39272"/>
    <lineage>
        <taxon>Eukaryota</taxon>
        <taxon>Metazoa</taxon>
        <taxon>Ecdysozoa</taxon>
        <taxon>Arthropoda</taxon>
        <taxon>Hexapoda</taxon>
        <taxon>Collembola</taxon>
        <taxon>Symphypleona</taxon>
        <taxon>Sminthuridae</taxon>
        <taxon>Allacma</taxon>
    </lineage>
</organism>
<evidence type="ECO:0000259" key="2">
    <source>
        <dbReference type="PROSITE" id="PS51857"/>
    </source>
</evidence>
<dbReference type="InterPro" id="IPR011129">
    <property type="entry name" value="CSD"/>
</dbReference>
<sequence>MDTELNRKTLDIKEISEDQPKLLSKENLLAELKLGEKKEINLNPPVTKRTTPCSPVLESPQSKSFGLPIPKTIITKRTRTHSTNERAMRNPVVQGKITYFSRTKGHGFIADEDGGEDIFLHISDIEGEYVPRVGDEVSFRLCPIPPKEEKYQATHVRIINFTPDVHVKWDSPLYEDEKSDCSPTFEN</sequence>
<evidence type="ECO:0000256" key="1">
    <source>
        <dbReference type="ARBA" id="ARBA00022553"/>
    </source>
</evidence>
<dbReference type="CDD" id="cd04458">
    <property type="entry name" value="CSP_CDS"/>
    <property type="match status" value="1"/>
</dbReference>
<evidence type="ECO:0000313" key="4">
    <source>
        <dbReference type="Proteomes" id="UP000708208"/>
    </source>
</evidence>
<dbReference type="PROSITE" id="PS00352">
    <property type="entry name" value="CSD_1"/>
    <property type="match status" value="1"/>
</dbReference>
<dbReference type="GO" id="GO:0005737">
    <property type="term" value="C:cytoplasm"/>
    <property type="evidence" value="ECO:0007669"/>
    <property type="project" value="TreeGrafter"/>
</dbReference>
<dbReference type="PANTHER" id="PTHR12962">
    <property type="entry name" value="CALCIUM-REGULATED HEAT STABLE PROTEIN CRHSP-24-RELATED"/>
    <property type="match status" value="1"/>
</dbReference>
<proteinExistence type="predicted"/>
<accession>A0A8J2NM27</accession>
<name>A0A8J2NM27_9HEXA</name>
<dbReference type="SMART" id="SM00357">
    <property type="entry name" value="CSP"/>
    <property type="match status" value="1"/>
</dbReference>
<protein>
    <recommendedName>
        <fullName evidence="2">CSD domain-containing protein</fullName>
    </recommendedName>
</protein>
<dbReference type="InterPro" id="IPR052069">
    <property type="entry name" value="Ca-reg_mRNA-binding_domain"/>
</dbReference>
<keyword evidence="4" id="KW-1185">Reference proteome</keyword>
<gene>
    <name evidence="3" type="ORF">AFUS01_LOCUS7502</name>
</gene>
<dbReference type="OrthoDB" id="448492at2759"/>
<keyword evidence="1" id="KW-0597">Phosphoprotein</keyword>
<dbReference type="InterPro" id="IPR002059">
    <property type="entry name" value="CSP_DNA-bd"/>
</dbReference>
<feature type="domain" description="CSD" evidence="2">
    <location>
        <begin position="92"/>
        <end position="158"/>
    </location>
</feature>
<dbReference type="AlphaFoldDB" id="A0A8J2NM27"/>
<evidence type="ECO:0000313" key="3">
    <source>
        <dbReference type="EMBL" id="CAG7718081.1"/>
    </source>
</evidence>
<dbReference type="EMBL" id="CAJVCH010050721">
    <property type="protein sequence ID" value="CAG7718081.1"/>
    <property type="molecule type" value="Genomic_DNA"/>
</dbReference>
<comment type="caution">
    <text evidence="3">The sequence shown here is derived from an EMBL/GenBank/DDBJ whole genome shotgun (WGS) entry which is preliminary data.</text>
</comment>
<dbReference type="Pfam" id="PF00313">
    <property type="entry name" value="CSD"/>
    <property type="match status" value="1"/>
</dbReference>
<dbReference type="FunFam" id="2.40.50.140:FF:000086">
    <property type="entry name" value="Cold shock domain-containing protein C2"/>
    <property type="match status" value="1"/>
</dbReference>
<dbReference type="PANTHER" id="PTHR12962:SF1">
    <property type="entry name" value="COLD SHOCK DOMAIN-CONTAINING PROTEIN CG9705"/>
    <property type="match status" value="1"/>
</dbReference>
<dbReference type="Proteomes" id="UP000708208">
    <property type="component" value="Unassembled WGS sequence"/>
</dbReference>
<dbReference type="PROSITE" id="PS51857">
    <property type="entry name" value="CSD_2"/>
    <property type="match status" value="1"/>
</dbReference>
<dbReference type="GO" id="GO:0043488">
    <property type="term" value="P:regulation of mRNA stability"/>
    <property type="evidence" value="ECO:0007669"/>
    <property type="project" value="TreeGrafter"/>
</dbReference>
<dbReference type="GO" id="GO:0003730">
    <property type="term" value="F:mRNA 3'-UTR binding"/>
    <property type="evidence" value="ECO:0007669"/>
    <property type="project" value="TreeGrafter"/>
</dbReference>